<reference evidence="2 3" key="1">
    <citation type="journal article" date="2021" name="MBio">
        <title>A New Model Trypanosomatid, Novymonas esmeraldas: Genomic Perception of Its 'Candidatus Pandoraea novymonadis' Endosymbiont.</title>
        <authorList>
            <person name="Zakharova A."/>
            <person name="Saura A."/>
            <person name="Butenko A."/>
            <person name="Podesvova L."/>
            <person name="Warmusova S."/>
            <person name="Kostygov A.Y."/>
            <person name="Nenarokova A."/>
            <person name="Lukes J."/>
            <person name="Opperdoes F.R."/>
            <person name="Yurchenko V."/>
        </authorList>
    </citation>
    <scope>NUCLEOTIDE SEQUENCE [LARGE SCALE GENOMIC DNA]</scope>
    <source>
        <strain evidence="2 3">E262AT.01</strain>
    </source>
</reference>
<dbReference type="AlphaFoldDB" id="A0AAW0F8M6"/>
<comment type="caution">
    <text evidence="2">The sequence shown here is derived from an EMBL/GenBank/DDBJ whole genome shotgun (WGS) entry which is preliminary data.</text>
</comment>
<sequence length="733" mass="77643">MDTRGLRHLKTYLGKDGQRLARAKRAVDVVPVLAARHAVTGAADDSTASTTAGPAGLSPTVMAHLERRLPTGASRKLSRTQMTLVHALAAPGTRSTHADAQRGGSGESALSITRAKVGEMAAAVDALAVAALELSARCAGDAVTGRSPTASEAASLFVLVDGSDEGKDVTAQLRDRYGLTVLLLTDETACRHPTFPSADGHASNTSAAATTSPAAKRQKTRASAPKSAAEASDSAVASGSSAAAVVVVVVATPAAFLAVDRRSAIWKFIGSCALLLRRAPSHTNSLLSAVKGGADVSPAALNAQRWDCLGHVAAIAVVAAEQAWLTEPELDLLTTLRVEGGAGKVDAPATKSGVHPVTKAVAASRAPVTVHYAVAQGTHRFQFLFGLLKGLAVHRGLVVHVATRECVAFLYDALYSLLDELPPHLQLFSDYEGASAFTKMHSSADRLRLCAAFDAIVKSGKGDKTAAVLVSCHGLVPSCGSLFLQYDIIPDVLNYNQFIADVLTPGAAASSFSASSSSSTVAGRSGGDVLSSSSAAEVAVRRETTTRQRKRSVSPTPASRRASAADAEPVPAPVLYTHILLLLRPNEVAGALRRLRQDAASRYRLEFRELGAHAGGRYLFIGEKLKSMNKKLFAIQNAAYYAYKETMRVYSTIGPRDVYDETKVSLDKVAEEFGYTELPLLDLRLKDTVFRPKEDFYRAARQKQEVDRRAYKKFAQDNIEGEAPEEHIPDVVA</sequence>
<gene>
    <name evidence="2" type="ORF">NESM_000258200</name>
</gene>
<keyword evidence="3" id="KW-1185">Reference proteome</keyword>
<evidence type="ECO:0000313" key="3">
    <source>
        <dbReference type="Proteomes" id="UP001430356"/>
    </source>
</evidence>
<feature type="region of interest" description="Disordered" evidence="1">
    <location>
        <begin position="513"/>
        <end position="566"/>
    </location>
</feature>
<organism evidence="2 3">
    <name type="scientific">Novymonas esmeraldas</name>
    <dbReference type="NCBI Taxonomy" id="1808958"/>
    <lineage>
        <taxon>Eukaryota</taxon>
        <taxon>Discoba</taxon>
        <taxon>Euglenozoa</taxon>
        <taxon>Kinetoplastea</taxon>
        <taxon>Metakinetoplastina</taxon>
        <taxon>Trypanosomatida</taxon>
        <taxon>Trypanosomatidae</taxon>
        <taxon>Novymonas</taxon>
    </lineage>
</organism>
<evidence type="ECO:0000313" key="2">
    <source>
        <dbReference type="EMBL" id="KAK7201907.1"/>
    </source>
</evidence>
<protein>
    <submittedName>
        <fullName evidence="2">Uncharacterized protein</fullName>
    </submittedName>
</protein>
<evidence type="ECO:0000256" key="1">
    <source>
        <dbReference type="SAM" id="MobiDB-lite"/>
    </source>
</evidence>
<feature type="compositionally biased region" description="Low complexity" evidence="1">
    <location>
        <begin position="40"/>
        <end position="53"/>
    </location>
</feature>
<name>A0AAW0F8M6_9TRYP</name>
<feature type="region of interest" description="Disordered" evidence="1">
    <location>
        <begin position="194"/>
        <end position="227"/>
    </location>
</feature>
<dbReference type="Proteomes" id="UP001430356">
    <property type="component" value="Unassembled WGS sequence"/>
</dbReference>
<feature type="compositionally biased region" description="Low complexity" evidence="1">
    <location>
        <begin position="202"/>
        <end position="215"/>
    </location>
</feature>
<feature type="region of interest" description="Disordered" evidence="1">
    <location>
        <begin position="40"/>
        <end position="61"/>
    </location>
</feature>
<feature type="compositionally biased region" description="Low complexity" evidence="1">
    <location>
        <begin position="513"/>
        <end position="523"/>
    </location>
</feature>
<accession>A0AAW0F8M6</accession>
<proteinExistence type="predicted"/>
<dbReference type="EMBL" id="JAECZO010000022">
    <property type="protein sequence ID" value="KAK7201907.1"/>
    <property type="molecule type" value="Genomic_DNA"/>
</dbReference>
<feature type="compositionally biased region" description="Low complexity" evidence="1">
    <location>
        <begin position="553"/>
        <end position="566"/>
    </location>
</feature>